<feature type="compositionally biased region" description="Basic residues" evidence="1">
    <location>
        <begin position="7"/>
        <end position="16"/>
    </location>
</feature>
<organism evidence="2 3">
    <name type="scientific">Hyaloperonospora arabidopsidis (strain Emoy2)</name>
    <name type="common">Downy mildew agent</name>
    <name type="synonym">Peronospora arabidopsidis</name>
    <dbReference type="NCBI Taxonomy" id="559515"/>
    <lineage>
        <taxon>Eukaryota</taxon>
        <taxon>Sar</taxon>
        <taxon>Stramenopiles</taxon>
        <taxon>Oomycota</taxon>
        <taxon>Peronosporomycetes</taxon>
        <taxon>Peronosporales</taxon>
        <taxon>Peronosporaceae</taxon>
        <taxon>Hyaloperonospora</taxon>
    </lineage>
</organism>
<dbReference type="EMBL" id="JH598105">
    <property type="status" value="NOT_ANNOTATED_CDS"/>
    <property type="molecule type" value="Genomic_DNA"/>
</dbReference>
<feature type="region of interest" description="Disordered" evidence="1">
    <location>
        <begin position="1"/>
        <end position="72"/>
    </location>
</feature>
<accession>M4BBM0</accession>
<protein>
    <submittedName>
        <fullName evidence="2">Uncharacterized protein</fullName>
    </submittedName>
</protein>
<feature type="region of interest" description="Disordered" evidence="1">
    <location>
        <begin position="251"/>
        <end position="280"/>
    </location>
</feature>
<dbReference type="EnsemblProtists" id="HpaT803683">
    <property type="protein sequence ID" value="HpaP803683"/>
    <property type="gene ID" value="HpaG803683"/>
</dbReference>
<dbReference type="Proteomes" id="UP000011713">
    <property type="component" value="Unassembled WGS sequence"/>
</dbReference>
<evidence type="ECO:0000256" key="1">
    <source>
        <dbReference type="SAM" id="MobiDB-lite"/>
    </source>
</evidence>
<proteinExistence type="predicted"/>
<name>M4BBM0_HYAAE</name>
<dbReference type="AlphaFoldDB" id="M4BBM0"/>
<reference evidence="2" key="2">
    <citation type="submission" date="2015-06" db="UniProtKB">
        <authorList>
            <consortium name="EnsemblProtists"/>
        </authorList>
    </citation>
    <scope>IDENTIFICATION</scope>
    <source>
        <strain evidence="2">Emoy2</strain>
    </source>
</reference>
<evidence type="ECO:0000313" key="3">
    <source>
        <dbReference type="Proteomes" id="UP000011713"/>
    </source>
</evidence>
<keyword evidence="3" id="KW-1185">Reference proteome</keyword>
<reference evidence="3" key="1">
    <citation type="journal article" date="2010" name="Science">
        <title>Signatures of adaptation to obligate biotrophy in the Hyaloperonospora arabidopsidis genome.</title>
        <authorList>
            <person name="Baxter L."/>
            <person name="Tripathy S."/>
            <person name="Ishaque N."/>
            <person name="Boot N."/>
            <person name="Cabral A."/>
            <person name="Kemen E."/>
            <person name="Thines M."/>
            <person name="Ah-Fong A."/>
            <person name="Anderson R."/>
            <person name="Badejoko W."/>
            <person name="Bittner-Eddy P."/>
            <person name="Boore J.L."/>
            <person name="Chibucos M.C."/>
            <person name="Coates M."/>
            <person name="Dehal P."/>
            <person name="Delehaunty K."/>
            <person name="Dong S."/>
            <person name="Downton P."/>
            <person name="Dumas B."/>
            <person name="Fabro G."/>
            <person name="Fronick C."/>
            <person name="Fuerstenberg S.I."/>
            <person name="Fulton L."/>
            <person name="Gaulin E."/>
            <person name="Govers F."/>
            <person name="Hughes L."/>
            <person name="Humphray S."/>
            <person name="Jiang R.H."/>
            <person name="Judelson H."/>
            <person name="Kamoun S."/>
            <person name="Kyung K."/>
            <person name="Meijer H."/>
            <person name="Minx P."/>
            <person name="Morris P."/>
            <person name="Nelson J."/>
            <person name="Phuntumart V."/>
            <person name="Qutob D."/>
            <person name="Rehmany A."/>
            <person name="Rougon-Cardoso A."/>
            <person name="Ryden P."/>
            <person name="Torto-Alalibo T."/>
            <person name="Studholme D."/>
            <person name="Wang Y."/>
            <person name="Win J."/>
            <person name="Wood J."/>
            <person name="Clifton S.W."/>
            <person name="Rogers J."/>
            <person name="Van den Ackerveken G."/>
            <person name="Jones J.D."/>
            <person name="McDowell J.M."/>
            <person name="Beynon J."/>
            <person name="Tyler B.M."/>
        </authorList>
    </citation>
    <scope>NUCLEOTIDE SEQUENCE [LARGE SCALE GENOMIC DNA]</scope>
    <source>
        <strain evidence="3">Emoy2</strain>
    </source>
</reference>
<sequence>MDNGKSRAPRAPRYRTQHSGLPAADATATSAQPGRAEQVFGPKQTTASGDQQAGKGAKSTKPAAPTKTRAPLTAAQKRADALKELNQLVREQDNTTETVMATDFSGNASSSTPQTRNTAKDITSAEVDHAHHALDRLTLAAVNEPTPTSAAPIIDVDASVLPLLEYEYRMANAEAIRVAKEASSANLVLKAKVRKLDRLPPQVTPYLTLNTPHEHLQFEIPPATKAGHIRARSRATIQRLLSSYIRNQRERIAGCPPVDSETTHSEDQGPATEQSASVTAPAPVLLDTQSLDVTMAESTLAFGDTMHLDDLGGGVVTPPQCATSIPIPAELAKAITEEIKQSPSTQLTSNCPIADDSATGAFREHVIPRVADTAAASDITTTRTSDAHFKTLRATRIQKIPDAASAAVAATAVLDRKTQRAENSAMVGQPAQRYGLCTGCITFKPDGSGYMDHCLPV</sequence>
<dbReference type="VEuPathDB" id="FungiDB:HpaG803683"/>
<dbReference type="HOGENOM" id="CLU_599159_0_0_1"/>
<evidence type="ECO:0000313" key="2">
    <source>
        <dbReference type="EnsemblProtists" id="HpaP803683"/>
    </source>
</evidence>
<dbReference type="InParanoid" id="M4BBM0"/>